<dbReference type="PANTHER" id="PTHR46972:SF1">
    <property type="entry name" value="FAD DEPENDENT OXIDOREDUCTASE DOMAIN-CONTAINING PROTEIN"/>
    <property type="match status" value="1"/>
</dbReference>
<dbReference type="OrthoDB" id="3217377at2"/>
<feature type="domain" description="FAD-binding" evidence="7">
    <location>
        <begin position="13"/>
        <end position="179"/>
    </location>
</feature>
<evidence type="ECO:0000256" key="2">
    <source>
        <dbReference type="ARBA" id="ARBA00022827"/>
    </source>
</evidence>
<dbReference type="EC" id="1.14.13.-" evidence="5"/>
<keyword evidence="4 5" id="KW-0503">Monooxygenase</keyword>
<evidence type="ECO:0000256" key="4">
    <source>
        <dbReference type="ARBA" id="ARBA00023033"/>
    </source>
</evidence>
<comment type="domain">
    <text evidence="5">Consists of an N-terminal FAD-binding domain with a Rossman fold and a C-terminal substrate-binding domain.</text>
</comment>
<dbReference type="SUPFAM" id="SSF51905">
    <property type="entry name" value="FAD/NAD(P)-binding domain"/>
    <property type="match status" value="1"/>
</dbReference>
<dbReference type="GO" id="GO:0071949">
    <property type="term" value="F:FAD binding"/>
    <property type="evidence" value="ECO:0007669"/>
    <property type="project" value="InterPro"/>
</dbReference>
<evidence type="ECO:0000259" key="7">
    <source>
        <dbReference type="Pfam" id="PF01494"/>
    </source>
</evidence>
<dbReference type="InterPro" id="IPR043683">
    <property type="entry name" value="TetX_monooxygenase"/>
</dbReference>
<feature type="domain" description="FAD-binding" evidence="7">
    <location>
        <begin position="300"/>
        <end position="357"/>
    </location>
</feature>
<evidence type="ECO:0000256" key="3">
    <source>
        <dbReference type="ARBA" id="ARBA00023002"/>
    </source>
</evidence>
<feature type="binding site" evidence="5">
    <location>
        <position position="55"/>
    </location>
    <ligand>
        <name>FAD</name>
        <dbReference type="ChEBI" id="CHEBI:57692"/>
    </ligand>
</feature>
<dbReference type="InterPro" id="IPR036188">
    <property type="entry name" value="FAD/NAD-bd_sf"/>
</dbReference>
<keyword evidence="2 5" id="KW-0274">FAD</keyword>
<comment type="function">
    <text evidence="5">An FAD-requiring monooxygenase active on some tetracycline antibiotic derivatives, which leads to their inactivation. Hydroxylates carbon 11a of tetracycline and some analogs.</text>
</comment>
<organism evidence="8 9">
    <name type="scientific">Nakamurella flava</name>
    <dbReference type="NCBI Taxonomy" id="2576308"/>
    <lineage>
        <taxon>Bacteria</taxon>
        <taxon>Bacillati</taxon>
        <taxon>Actinomycetota</taxon>
        <taxon>Actinomycetes</taxon>
        <taxon>Nakamurellales</taxon>
        <taxon>Nakamurellaceae</taxon>
        <taxon>Nakamurella</taxon>
    </lineage>
</organism>
<dbReference type="GO" id="GO:0004497">
    <property type="term" value="F:monooxygenase activity"/>
    <property type="evidence" value="ECO:0007669"/>
    <property type="project" value="UniProtKB-UniRule"/>
</dbReference>
<feature type="region of interest" description="Disordered" evidence="6">
    <location>
        <begin position="367"/>
        <end position="392"/>
    </location>
</feature>
<dbReference type="AlphaFoldDB" id="A0A4U6QJY9"/>
<dbReference type="PRINTS" id="PR00420">
    <property type="entry name" value="RNGMNOXGNASE"/>
</dbReference>
<evidence type="ECO:0000256" key="1">
    <source>
        <dbReference type="ARBA" id="ARBA00022630"/>
    </source>
</evidence>
<evidence type="ECO:0000313" key="9">
    <source>
        <dbReference type="Proteomes" id="UP000306985"/>
    </source>
</evidence>
<dbReference type="GO" id="GO:0046677">
    <property type="term" value="P:response to antibiotic"/>
    <property type="evidence" value="ECO:0007669"/>
    <property type="project" value="InterPro"/>
</dbReference>
<comment type="similarity">
    <text evidence="5">Belongs to the aromatic-ring hydroxylase family. TetX subfamily.</text>
</comment>
<evidence type="ECO:0000256" key="6">
    <source>
        <dbReference type="SAM" id="MobiDB-lite"/>
    </source>
</evidence>
<reference evidence="8 9" key="1">
    <citation type="submission" date="2019-05" db="EMBL/GenBank/DDBJ databases">
        <title>Nakamurella sp. N5BH11, whole genome shotgun sequence.</title>
        <authorList>
            <person name="Tuo L."/>
        </authorList>
    </citation>
    <scope>NUCLEOTIDE SEQUENCE [LARGE SCALE GENOMIC DNA]</scope>
    <source>
        <strain evidence="8 9">N5BH11</strain>
    </source>
</reference>
<feature type="binding site" evidence="5">
    <location>
        <position position="48"/>
    </location>
    <ligand>
        <name>NADPH</name>
        <dbReference type="ChEBI" id="CHEBI:57783"/>
    </ligand>
</feature>
<evidence type="ECO:0000256" key="5">
    <source>
        <dbReference type="HAMAP-Rule" id="MF_00845"/>
    </source>
</evidence>
<sequence>MSPTTVGSNPARIVIVGAGPGGLVCARILQRHGITVTVLERDRDESARNQGGTLDLHPDDGQLALREAGLLDDFFALARLEGQEMRQLAPDGELLVRRLPEPGETSAPEIDRGQLRGLLLHSLEPGTVQWGRAVQTVVDHQNGSATVLLDDETAIEADLVVGADGGNSRVRPAVSDAVPVYSGVDFLEAWYDDVDRRHPEIADLVGQGSAMVGDADGALFAQRNSGGHLRVYIIRRRPLDWMARHGLRPGDTDGIRAQLLRDFDGWSPEVLRFITANDGAYVDRPLFVLPAPHSWPRSTSVTLVGDAAHLMPPAGVGVNLALLDGCDLALALVRTATVAEAIAAYEATMLPRSAAMATALDGHADFLLDDGRQPGGREPGDVSPQAVSAGRR</sequence>
<dbReference type="PANTHER" id="PTHR46972">
    <property type="entry name" value="MONOOXYGENASE ASQM-RELATED"/>
    <property type="match status" value="1"/>
</dbReference>
<protein>
    <recommendedName>
        <fullName evidence="5">Flavin-dependent monooxygenase</fullName>
    </recommendedName>
    <alternativeName>
        <fullName evidence="5">TetX monooxygenase</fullName>
        <shortName evidence="5">TetX</shortName>
        <ecNumber evidence="5">1.14.13.-</ecNumber>
    </alternativeName>
</protein>
<keyword evidence="3 5" id="KW-0560">Oxidoreductase</keyword>
<dbReference type="Proteomes" id="UP000306985">
    <property type="component" value="Unassembled WGS sequence"/>
</dbReference>
<accession>A0A4U6QJY9</accession>
<feature type="binding site" evidence="5">
    <location>
        <position position="112"/>
    </location>
    <ligand>
        <name>FAD</name>
        <dbReference type="ChEBI" id="CHEBI:57692"/>
    </ligand>
</feature>
<comment type="cofactor">
    <cofactor evidence="5">
        <name>FAD</name>
        <dbReference type="ChEBI" id="CHEBI:57692"/>
    </cofactor>
</comment>
<dbReference type="RefSeq" id="WP_137448057.1">
    <property type="nucleotide sequence ID" value="NZ_SZZH01000001.1"/>
</dbReference>
<comment type="subunit">
    <text evidence="5">Monomer.</text>
</comment>
<dbReference type="InterPro" id="IPR002938">
    <property type="entry name" value="FAD-bd"/>
</dbReference>
<keyword evidence="5" id="KW-0547">Nucleotide-binding</keyword>
<feature type="binding site" evidence="5">
    <location>
        <position position="306"/>
    </location>
    <ligand>
        <name>FAD</name>
        <dbReference type="ChEBI" id="CHEBI:57692"/>
    </ligand>
</feature>
<keyword evidence="5" id="KW-0521">NADP</keyword>
<name>A0A4U6QJY9_9ACTN</name>
<dbReference type="HAMAP" id="MF_00845">
    <property type="entry name" value="TetX_monooxygenase"/>
    <property type="match status" value="1"/>
</dbReference>
<evidence type="ECO:0000313" key="8">
    <source>
        <dbReference type="EMBL" id="TKV60754.1"/>
    </source>
</evidence>
<comment type="catalytic activity">
    <reaction evidence="5">
        <text>a tetracycline + NADPH + O2 + H(+) = an 11a-hydroxytetracycline + NADP(+) + H2O</text>
        <dbReference type="Rhea" id="RHEA:61444"/>
        <dbReference type="ChEBI" id="CHEBI:15377"/>
        <dbReference type="ChEBI" id="CHEBI:15378"/>
        <dbReference type="ChEBI" id="CHEBI:15379"/>
        <dbReference type="ChEBI" id="CHEBI:57783"/>
        <dbReference type="ChEBI" id="CHEBI:58349"/>
        <dbReference type="ChEBI" id="CHEBI:144644"/>
        <dbReference type="ChEBI" id="CHEBI:144645"/>
    </reaction>
</comment>
<proteinExistence type="inferred from homology"/>
<dbReference type="Pfam" id="PF01494">
    <property type="entry name" value="FAD_binding_3"/>
    <property type="match status" value="2"/>
</dbReference>
<keyword evidence="9" id="KW-1185">Reference proteome</keyword>
<dbReference type="Gene3D" id="3.50.50.60">
    <property type="entry name" value="FAD/NAD(P)-binding domain"/>
    <property type="match status" value="1"/>
</dbReference>
<comment type="caution">
    <text evidence="8">The sequence shown here is derived from an EMBL/GenBank/DDBJ whole genome shotgun (WGS) entry which is preliminary data.</text>
</comment>
<dbReference type="GO" id="GO:0005737">
    <property type="term" value="C:cytoplasm"/>
    <property type="evidence" value="ECO:0007669"/>
    <property type="project" value="UniProtKB-SubCell"/>
</dbReference>
<keyword evidence="1 5" id="KW-0285">Flavoprotein</keyword>
<comment type="subcellular location">
    <subcellularLocation>
        <location evidence="5">Cytoplasm</location>
    </subcellularLocation>
</comment>
<dbReference type="EMBL" id="SZZH01000001">
    <property type="protein sequence ID" value="TKV60754.1"/>
    <property type="molecule type" value="Genomic_DNA"/>
</dbReference>
<gene>
    <name evidence="8" type="ORF">FDO65_03495</name>
</gene>
<keyword evidence="5" id="KW-0963">Cytoplasm</keyword>